<dbReference type="OrthoDB" id="9796461at2"/>
<evidence type="ECO:0000259" key="2">
    <source>
        <dbReference type="Pfam" id="PF01757"/>
    </source>
</evidence>
<feature type="transmembrane region" description="Helical" evidence="1">
    <location>
        <begin position="290"/>
        <end position="307"/>
    </location>
</feature>
<keyword evidence="1" id="KW-0812">Transmembrane</keyword>
<sequence>MQMSVTAVSLPGQPANFAKQDKIHLGYLDSLRGVAAFYVMLSHLRAEVVLRTDPARLPAHFLSATGWMDYGLVAVMIFIVLSGYCLMIPVTRSSDRQLRGGALTYLRRRARRILPPYYAALLLSLAVIALETKLRQGVVSHWADVSTGDFQPGVLLSHLFLIHNLRTAWAYQINGPLWSVATEWQIYFLFPALLLPLWRRFGVGAAVAAGILLGSIPHFLLHHRLDVACPQFIGLFALGMGAAALSFQREMSEKVVARWGIVAAVVLCASFGGILLHHSWFMEHPVEIDPIIGFGVASFLIFCTQWLRTKSNQPLPPGIRVLQSPLLIALGAMSYSLYLVHYLILGSMHLFLIRAGQTPVTSFAVMAVFGLPLAIAAAYLFHITIERRFMTQH</sequence>
<dbReference type="InterPro" id="IPR050879">
    <property type="entry name" value="Acyltransferase_3"/>
</dbReference>
<reference evidence="3 4" key="1">
    <citation type="journal article" date="2019" name="Int. J. Syst. Evol. Microbiol.">
        <title>Capsulimonas corticalis gen. nov., sp. nov., an aerobic capsulated bacterium, of a novel bacterial order, Capsulimonadales ord. nov., of the class Armatimonadia of the phylum Armatimonadetes.</title>
        <authorList>
            <person name="Li J."/>
            <person name="Kudo C."/>
            <person name="Tonouchi A."/>
        </authorList>
    </citation>
    <scope>NUCLEOTIDE SEQUENCE [LARGE SCALE GENOMIC DNA]</scope>
    <source>
        <strain evidence="3 4">AX-7</strain>
    </source>
</reference>
<name>A0A9N7KZ32_9BACT</name>
<protein>
    <recommendedName>
        <fullName evidence="2">Acyltransferase 3 domain-containing protein</fullName>
    </recommendedName>
</protein>
<accession>A0A9N7KZ32</accession>
<feature type="transmembrane region" description="Helical" evidence="1">
    <location>
        <begin position="175"/>
        <end position="194"/>
    </location>
</feature>
<evidence type="ECO:0000313" key="4">
    <source>
        <dbReference type="Proteomes" id="UP000287394"/>
    </source>
</evidence>
<dbReference type="InterPro" id="IPR002656">
    <property type="entry name" value="Acyl_transf_3_dom"/>
</dbReference>
<feature type="transmembrane region" description="Helical" evidence="1">
    <location>
        <begin position="70"/>
        <end position="91"/>
    </location>
</feature>
<gene>
    <name evidence="3" type="ORF">CCAX7_007730</name>
</gene>
<keyword evidence="4" id="KW-1185">Reference proteome</keyword>
<dbReference type="GO" id="GO:0016747">
    <property type="term" value="F:acyltransferase activity, transferring groups other than amino-acyl groups"/>
    <property type="evidence" value="ECO:0007669"/>
    <property type="project" value="InterPro"/>
</dbReference>
<dbReference type="KEGG" id="ccot:CCAX7_007730"/>
<feature type="transmembrane region" description="Helical" evidence="1">
    <location>
        <begin position="112"/>
        <end position="130"/>
    </location>
</feature>
<feature type="transmembrane region" description="Helical" evidence="1">
    <location>
        <begin position="227"/>
        <end position="247"/>
    </location>
</feature>
<feature type="transmembrane region" description="Helical" evidence="1">
    <location>
        <begin position="259"/>
        <end position="278"/>
    </location>
</feature>
<proteinExistence type="predicted"/>
<dbReference type="Proteomes" id="UP000287394">
    <property type="component" value="Chromosome"/>
</dbReference>
<feature type="transmembrane region" description="Helical" evidence="1">
    <location>
        <begin position="327"/>
        <end position="351"/>
    </location>
</feature>
<dbReference type="AlphaFoldDB" id="A0A9N7KZ32"/>
<dbReference type="PANTHER" id="PTHR23028">
    <property type="entry name" value="ACETYLTRANSFERASE"/>
    <property type="match status" value="1"/>
</dbReference>
<evidence type="ECO:0000313" key="3">
    <source>
        <dbReference type="EMBL" id="BDI28722.1"/>
    </source>
</evidence>
<dbReference type="EMBL" id="AP025739">
    <property type="protein sequence ID" value="BDI28722.1"/>
    <property type="molecule type" value="Genomic_DNA"/>
</dbReference>
<keyword evidence="1" id="KW-0472">Membrane</keyword>
<feature type="transmembrane region" description="Helical" evidence="1">
    <location>
        <begin position="363"/>
        <end position="385"/>
    </location>
</feature>
<organism evidence="3 4">
    <name type="scientific">Capsulimonas corticalis</name>
    <dbReference type="NCBI Taxonomy" id="2219043"/>
    <lineage>
        <taxon>Bacteria</taxon>
        <taxon>Bacillati</taxon>
        <taxon>Armatimonadota</taxon>
        <taxon>Armatimonadia</taxon>
        <taxon>Capsulimonadales</taxon>
        <taxon>Capsulimonadaceae</taxon>
        <taxon>Capsulimonas</taxon>
    </lineage>
</organism>
<evidence type="ECO:0000256" key="1">
    <source>
        <dbReference type="SAM" id="Phobius"/>
    </source>
</evidence>
<feature type="transmembrane region" description="Helical" evidence="1">
    <location>
        <begin position="201"/>
        <end position="221"/>
    </location>
</feature>
<keyword evidence="1" id="KW-1133">Transmembrane helix</keyword>
<dbReference type="Pfam" id="PF01757">
    <property type="entry name" value="Acyl_transf_3"/>
    <property type="match status" value="1"/>
</dbReference>
<feature type="domain" description="Acyltransferase 3" evidence="2">
    <location>
        <begin position="26"/>
        <end position="379"/>
    </location>
</feature>